<evidence type="ECO:0000256" key="1">
    <source>
        <dbReference type="ARBA" id="ARBA00009091"/>
    </source>
</evidence>
<comment type="caution">
    <text evidence="5">The sequence shown here is derived from an EMBL/GenBank/DDBJ whole genome shotgun (WGS) entry which is preliminary data.</text>
</comment>
<keyword evidence="2" id="KW-0732">Signal</keyword>
<dbReference type="PANTHER" id="PTHR35089">
    <property type="entry name" value="CHAPERONE PROTEIN SKP"/>
    <property type="match status" value="1"/>
</dbReference>
<evidence type="ECO:0000256" key="2">
    <source>
        <dbReference type="ARBA" id="ARBA00022729"/>
    </source>
</evidence>
<dbReference type="EMBL" id="QLSZ01000006">
    <property type="protein sequence ID" value="RAR71791.1"/>
    <property type="molecule type" value="Genomic_DNA"/>
</dbReference>
<keyword evidence="3" id="KW-0175">Coiled coil</keyword>
<dbReference type="PANTHER" id="PTHR35089:SF1">
    <property type="entry name" value="CHAPERONE PROTEIN SKP"/>
    <property type="match status" value="1"/>
</dbReference>
<dbReference type="SUPFAM" id="SSF111384">
    <property type="entry name" value="OmpH-like"/>
    <property type="match status" value="1"/>
</dbReference>
<accession>A0A328YCN2</accession>
<dbReference type="InterPro" id="IPR024930">
    <property type="entry name" value="Skp_dom_sf"/>
</dbReference>
<dbReference type="GO" id="GO:0005829">
    <property type="term" value="C:cytosol"/>
    <property type="evidence" value="ECO:0007669"/>
    <property type="project" value="TreeGrafter"/>
</dbReference>
<dbReference type="AlphaFoldDB" id="A0A328YCN2"/>
<feature type="coiled-coil region" evidence="3">
    <location>
        <begin position="47"/>
        <end position="107"/>
    </location>
</feature>
<protein>
    <submittedName>
        <fullName evidence="5">Periplasmic chaperone for outer membrane proteins Skp</fullName>
    </submittedName>
</protein>
<feature type="compositionally biased region" description="Polar residues" evidence="4">
    <location>
        <begin position="254"/>
        <end position="279"/>
    </location>
</feature>
<dbReference type="Proteomes" id="UP000248840">
    <property type="component" value="Unassembled WGS sequence"/>
</dbReference>
<dbReference type="OrthoDB" id="9788552at2"/>
<evidence type="ECO:0000313" key="6">
    <source>
        <dbReference type="Proteomes" id="UP000248840"/>
    </source>
</evidence>
<dbReference type="SMART" id="SM00935">
    <property type="entry name" value="OmpH"/>
    <property type="match status" value="1"/>
</dbReference>
<reference evidence="5 6" key="1">
    <citation type="submission" date="2018-06" db="EMBL/GenBank/DDBJ databases">
        <title>Genomic Encyclopedia of Archaeal and Bacterial Type Strains, Phase II (KMG-II): from individual species to whole genera.</title>
        <authorList>
            <person name="Goeker M."/>
        </authorList>
    </citation>
    <scope>NUCLEOTIDE SEQUENCE [LARGE SCALE GENOMIC DNA]</scope>
    <source>
        <strain evidence="5 6">DSM 25663</strain>
    </source>
</reference>
<comment type="similarity">
    <text evidence="1">Belongs to the Skp family.</text>
</comment>
<organism evidence="5 6">
    <name type="scientific">Flavobacterium aciduliphilum</name>
    <dbReference type="NCBI Taxonomy" id="1101402"/>
    <lineage>
        <taxon>Bacteria</taxon>
        <taxon>Pseudomonadati</taxon>
        <taxon>Bacteroidota</taxon>
        <taxon>Flavobacteriia</taxon>
        <taxon>Flavobacteriales</taxon>
        <taxon>Flavobacteriaceae</taxon>
        <taxon>Flavobacterium</taxon>
    </lineage>
</organism>
<proteinExistence type="inferred from homology"/>
<sequence length="333" mass="38568">MKKYLITILTISLLMNYNGIAQSRGIRIGYIDMEYILEKVPSYAEAKNQLDQKAEKWKQEIETKKSDINKLKEALKTERVLLTKELIEEREEEIAFQENELLQYTQKRFGPNGDLIVQKTVLIKPIQDQVFNAVQDIAEAKKYDYIFDKSSDLTMLFAAKKHDISDKVVNVLTRAEKREQMSKKQQRLEEEKERKQELIDDNPELSERQKKSEERKAARLQMIEDKKLAAEEKRKEAEENRKKLLEEKNAKKNGTVSDKSNSETSGGTSTVKGTETTPTVDKKAEAEAAKKKSQEDRQKQIEDRKKAAEEKRQKAISDREAAKKAREEAKSKP</sequence>
<evidence type="ECO:0000313" key="5">
    <source>
        <dbReference type="EMBL" id="RAR71791.1"/>
    </source>
</evidence>
<dbReference type="GO" id="GO:0050821">
    <property type="term" value="P:protein stabilization"/>
    <property type="evidence" value="ECO:0007669"/>
    <property type="project" value="TreeGrafter"/>
</dbReference>
<dbReference type="GO" id="GO:0051082">
    <property type="term" value="F:unfolded protein binding"/>
    <property type="evidence" value="ECO:0007669"/>
    <property type="project" value="InterPro"/>
</dbReference>
<dbReference type="InterPro" id="IPR005632">
    <property type="entry name" value="Chaperone_Skp"/>
</dbReference>
<feature type="compositionally biased region" description="Basic and acidic residues" evidence="4">
    <location>
        <begin position="178"/>
        <end position="198"/>
    </location>
</feature>
<evidence type="ECO:0000256" key="3">
    <source>
        <dbReference type="SAM" id="Coils"/>
    </source>
</evidence>
<dbReference type="Pfam" id="PF03938">
    <property type="entry name" value="OmpH"/>
    <property type="match status" value="1"/>
</dbReference>
<feature type="compositionally biased region" description="Basic and acidic residues" evidence="4">
    <location>
        <begin position="280"/>
        <end position="333"/>
    </location>
</feature>
<dbReference type="Gene3D" id="3.30.910.20">
    <property type="entry name" value="Skp domain"/>
    <property type="match status" value="1"/>
</dbReference>
<name>A0A328YCN2_9FLAO</name>
<evidence type="ECO:0000256" key="4">
    <source>
        <dbReference type="SAM" id="MobiDB-lite"/>
    </source>
</evidence>
<feature type="region of interest" description="Disordered" evidence="4">
    <location>
        <begin position="178"/>
        <end position="333"/>
    </location>
</feature>
<keyword evidence="6" id="KW-1185">Reference proteome</keyword>
<feature type="compositionally biased region" description="Basic and acidic residues" evidence="4">
    <location>
        <begin position="205"/>
        <end position="250"/>
    </location>
</feature>
<gene>
    <name evidence="5" type="ORF">CLV55_106142</name>
</gene>
<dbReference type="RefSeq" id="WP_112113294.1">
    <property type="nucleotide sequence ID" value="NZ_QLSZ01000006.1"/>
</dbReference>